<evidence type="ECO:0000256" key="4">
    <source>
        <dbReference type="SAM" id="MobiDB-lite"/>
    </source>
</evidence>
<dbReference type="STRING" id="6573.A0A210PHE8"/>
<feature type="repeat" description="RCC1" evidence="3">
    <location>
        <begin position="35"/>
        <end position="86"/>
    </location>
</feature>
<sequence length="418" mass="44699">MPGRGKKRSRESEGSVNGETKRHKIGHSSHQSEEGVVLVLGEGDVGQLGLGEDVLERSRPTLVSSVDEKVIQVVCGGMHTVCVTVKGEVITFGCNDEGSLGRDTSEEGSEMSPGKVPLGAKVVQVSAGDSHTAALTDDGRLYIWGNFRDCNGSIGLIPGGLQKVPVEVLHNETIVKVTSGGDHLVCLTDKGEIYTWGCAEQGQLGRVAECFTTRGGRKGLSFILTPTKVKCRRRKTVFSDVWAGQFATYAMEVGSGEVFSWGLDNYFQLGFSDMKNRFVPERVGSFSGNKWQKLDGGQHHTIAMDTNGKVYTLGRSEYGRLGLGEDVTTEKSEPTLVPGVPEACMDVAAGQSVSFALTKSGTVYSWGMGTSQQLGTGNDEDAWVPTKMGGKQLENRSVIMVSSGGQHTALLAKDRPTS</sequence>
<comment type="caution">
    <text evidence="6">The sequence shown here is derived from an EMBL/GenBank/DDBJ whole genome shotgun (WGS) entry which is preliminary data.</text>
</comment>
<feature type="repeat" description="RCC1" evidence="3">
    <location>
        <begin position="361"/>
        <end position="414"/>
    </location>
</feature>
<dbReference type="PROSITE" id="PS00626">
    <property type="entry name" value="RCC1_2"/>
    <property type="match status" value="3"/>
</dbReference>
<dbReference type="GO" id="GO:0005085">
    <property type="term" value="F:guanyl-nucleotide exchange factor activity"/>
    <property type="evidence" value="ECO:0007669"/>
    <property type="project" value="TreeGrafter"/>
</dbReference>
<dbReference type="InterPro" id="IPR009091">
    <property type="entry name" value="RCC1/BLIP-II"/>
</dbReference>
<dbReference type="Gene3D" id="2.130.10.30">
    <property type="entry name" value="Regulator of chromosome condensation 1/beta-lactamase-inhibitor protein II"/>
    <property type="match status" value="1"/>
</dbReference>
<dbReference type="PANTHER" id="PTHR45982:SF1">
    <property type="entry name" value="REGULATOR OF CHROMOSOME CONDENSATION"/>
    <property type="match status" value="1"/>
</dbReference>
<keyword evidence="2" id="KW-0677">Repeat</keyword>
<dbReference type="InterPro" id="IPR051553">
    <property type="entry name" value="Ran_GTPase-activating"/>
</dbReference>
<feature type="repeat" description="RCC1" evidence="3">
    <location>
        <begin position="87"/>
        <end position="138"/>
    </location>
</feature>
<feature type="repeat" description="RCC1" evidence="3">
    <location>
        <begin position="191"/>
        <end position="254"/>
    </location>
</feature>
<organism evidence="6 7">
    <name type="scientific">Mizuhopecten yessoensis</name>
    <name type="common">Japanese scallop</name>
    <name type="synonym">Patinopecten yessoensis</name>
    <dbReference type="NCBI Taxonomy" id="6573"/>
    <lineage>
        <taxon>Eukaryota</taxon>
        <taxon>Metazoa</taxon>
        <taxon>Spiralia</taxon>
        <taxon>Lophotrochozoa</taxon>
        <taxon>Mollusca</taxon>
        <taxon>Bivalvia</taxon>
        <taxon>Autobranchia</taxon>
        <taxon>Pteriomorphia</taxon>
        <taxon>Pectinida</taxon>
        <taxon>Pectinoidea</taxon>
        <taxon>Pectinidae</taxon>
        <taxon>Mizuhopecten</taxon>
    </lineage>
</organism>
<feature type="repeat" description="RCC1" evidence="3">
    <location>
        <begin position="139"/>
        <end position="190"/>
    </location>
</feature>
<evidence type="ECO:0000256" key="1">
    <source>
        <dbReference type="ARBA" id="ARBA00022658"/>
    </source>
</evidence>
<dbReference type="OrthoDB" id="61110at2759"/>
<feature type="domain" description="RCC1-like" evidence="5">
    <location>
        <begin position="37"/>
        <end position="409"/>
    </location>
</feature>
<dbReference type="InterPro" id="IPR058923">
    <property type="entry name" value="RCC1-like_dom"/>
</dbReference>
<dbReference type="PRINTS" id="PR00633">
    <property type="entry name" value="RCCNDNSATION"/>
</dbReference>
<evidence type="ECO:0000256" key="3">
    <source>
        <dbReference type="PROSITE-ProRule" id="PRU00235"/>
    </source>
</evidence>
<evidence type="ECO:0000313" key="6">
    <source>
        <dbReference type="EMBL" id="OWF35911.1"/>
    </source>
</evidence>
<dbReference type="Pfam" id="PF25390">
    <property type="entry name" value="WD40_RLD"/>
    <property type="match status" value="1"/>
</dbReference>
<evidence type="ECO:0000313" key="7">
    <source>
        <dbReference type="Proteomes" id="UP000242188"/>
    </source>
</evidence>
<dbReference type="GO" id="GO:0005737">
    <property type="term" value="C:cytoplasm"/>
    <property type="evidence" value="ECO:0007669"/>
    <property type="project" value="TreeGrafter"/>
</dbReference>
<proteinExistence type="predicted"/>
<protein>
    <submittedName>
        <fullName evidence="6">Regulator of chromosome condensation</fullName>
    </submittedName>
</protein>
<feature type="region of interest" description="Disordered" evidence="4">
    <location>
        <begin position="1"/>
        <end position="33"/>
    </location>
</feature>
<keyword evidence="1" id="KW-0344">Guanine-nucleotide releasing factor</keyword>
<evidence type="ECO:0000259" key="5">
    <source>
        <dbReference type="Pfam" id="PF25390"/>
    </source>
</evidence>
<dbReference type="SUPFAM" id="SSF50985">
    <property type="entry name" value="RCC1/BLIP-II"/>
    <property type="match status" value="1"/>
</dbReference>
<keyword evidence="7" id="KW-1185">Reference proteome</keyword>
<feature type="repeat" description="RCC1" evidence="3">
    <location>
        <begin position="308"/>
        <end position="360"/>
    </location>
</feature>
<reference evidence="6 7" key="1">
    <citation type="journal article" date="2017" name="Nat. Ecol. Evol.">
        <title>Scallop genome provides insights into evolution of bilaterian karyotype and development.</title>
        <authorList>
            <person name="Wang S."/>
            <person name="Zhang J."/>
            <person name="Jiao W."/>
            <person name="Li J."/>
            <person name="Xun X."/>
            <person name="Sun Y."/>
            <person name="Guo X."/>
            <person name="Huan P."/>
            <person name="Dong B."/>
            <person name="Zhang L."/>
            <person name="Hu X."/>
            <person name="Sun X."/>
            <person name="Wang J."/>
            <person name="Zhao C."/>
            <person name="Wang Y."/>
            <person name="Wang D."/>
            <person name="Huang X."/>
            <person name="Wang R."/>
            <person name="Lv J."/>
            <person name="Li Y."/>
            <person name="Zhang Z."/>
            <person name="Liu B."/>
            <person name="Lu W."/>
            <person name="Hui Y."/>
            <person name="Liang J."/>
            <person name="Zhou Z."/>
            <person name="Hou R."/>
            <person name="Li X."/>
            <person name="Liu Y."/>
            <person name="Li H."/>
            <person name="Ning X."/>
            <person name="Lin Y."/>
            <person name="Zhao L."/>
            <person name="Xing Q."/>
            <person name="Dou J."/>
            <person name="Li Y."/>
            <person name="Mao J."/>
            <person name="Guo H."/>
            <person name="Dou H."/>
            <person name="Li T."/>
            <person name="Mu C."/>
            <person name="Jiang W."/>
            <person name="Fu Q."/>
            <person name="Fu X."/>
            <person name="Miao Y."/>
            <person name="Liu J."/>
            <person name="Yu Q."/>
            <person name="Li R."/>
            <person name="Liao H."/>
            <person name="Li X."/>
            <person name="Kong Y."/>
            <person name="Jiang Z."/>
            <person name="Chourrout D."/>
            <person name="Li R."/>
            <person name="Bao Z."/>
        </authorList>
    </citation>
    <scope>NUCLEOTIDE SEQUENCE [LARGE SCALE GENOMIC DNA]</scope>
    <source>
        <strain evidence="6 7">PY_sf001</strain>
    </source>
</reference>
<dbReference type="PANTHER" id="PTHR45982">
    <property type="entry name" value="REGULATOR OF CHROMOSOME CONDENSATION"/>
    <property type="match status" value="1"/>
</dbReference>
<dbReference type="EMBL" id="NEDP02076697">
    <property type="protein sequence ID" value="OWF35911.1"/>
    <property type="molecule type" value="Genomic_DNA"/>
</dbReference>
<accession>A0A210PHE8</accession>
<evidence type="ECO:0000256" key="2">
    <source>
        <dbReference type="ARBA" id="ARBA00022737"/>
    </source>
</evidence>
<feature type="repeat" description="RCC1" evidence="3">
    <location>
        <begin position="256"/>
        <end position="307"/>
    </location>
</feature>
<dbReference type="AlphaFoldDB" id="A0A210PHE8"/>
<gene>
    <name evidence="6" type="ORF">KP79_PYT08088</name>
</gene>
<dbReference type="PROSITE" id="PS50012">
    <property type="entry name" value="RCC1_3"/>
    <property type="match status" value="7"/>
</dbReference>
<dbReference type="Proteomes" id="UP000242188">
    <property type="component" value="Unassembled WGS sequence"/>
</dbReference>
<name>A0A210PHE8_MIZYE</name>
<dbReference type="InterPro" id="IPR000408">
    <property type="entry name" value="Reg_chr_condens"/>
</dbReference>